<dbReference type="KEGG" id="trs:Terro_3102"/>
<dbReference type="STRING" id="926566.Terro_3102"/>
<evidence type="ECO:0000313" key="2">
    <source>
        <dbReference type="EMBL" id="AFL89332.1"/>
    </source>
</evidence>
<name>I3ZJB4_TERRK</name>
<dbReference type="Pfam" id="PF06114">
    <property type="entry name" value="Peptidase_M78"/>
    <property type="match status" value="1"/>
</dbReference>
<reference evidence="2 3" key="1">
    <citation type="submission" date="2012-06" db="EMBL/GenBank/DDBJ databases">
        <title>Complete genome of Terriglobus roseus DSM 18391.</title>
        <authorList>
            <consortium name="US DOE Joint Genome Institute (JGI-PGF)"/>
            <person name="Lucas S."/>
            <person name="Copeland A."/>
            <person name="Lapidus A."/>
            <person name="Glavina del Rio T."/>
            <person name="Dalin E."/>
            <person name="Tice H."/>
            <person name="Bruce D."/>
            <person name="Goodwin L."/>
            <person name="Pitluck S."/>
            <person name="Peters L."/>
            <person name="Mikhailova N."/>
            <person name="Munk A.C.C."/>
            <person name="Kyrpides N."/>
            <person name="Mavromatis K."/>
            <person name="Ivanova N."/>
            <person name="Brettin T."/>
            <person name="Detter J.C."/>
            <person name="Han C."/>
            <person name="Larimer F."/>
            <person name="Land M."/>
            <person name="Hauser L."/>
            <person name="Markowitz V."/>
            <person name="Cheng J.-F."/>
            <person name="Hugenholtz P."/>
            <person name="Woyke T."/>
            <person name="Wu D."/>
            <person name="Brambilla E."/>
            <person name="Klenk H.-P."/>
            <person name="Eisen J.A."/>
        </authorList>
    </citation>
    <scope>NUCLEOTIDE SEQUENCE [LARGE SCALE GENOMIC DNA]</scope>
    <source>
        <strain evidence="3">DSM 18391 / NRRL B-41598 / KBS 63</strain>
    </source>
</reference>
<feature type="domain" description="IrrE N-terminal-like" evidence="1">
    <location>
        <begin position="52"/>
        <end position="150"/>
    </location>
</feature>
<dbReference type="Gene3D" id="1.10.10.2910">
    <property type="match status" value="1"/>
</dbReference>
<organism evidence="2 3">
    <name type="scientific">Terriglobus roseus (strain DSM 18391 / NRRL B-41598 / KBS 63)</name>
    <dbReference type="NCBI Taxonomy" id="926566"/>
    <lineage>
        <taxon>Bacteria</taxon>
        <taxon>Pseudomonadati</taxon>
        <taxon>Acidobacteriota</taxon>
        <taxon>Terriglobia</taxon>
        <taxon>Terriglobales</taxon>
        <taxon>Acidobacteriaceae</taxon>
        <taxon>Terriglobus</taxon>
    </lineage>
</organism>
<accession>I3ZJB4</accession>
<dbReference type="eggNOG" id="COG2856">
    <property type="taxonomic scope" value="Bacteria"/>
</dbReference>
<keyword evidence="3" id="KW-1185">Reference proteome</keyword>
<dbReference type="EMBL" id="CP003379">
    <property type="protein sequence ID" value="AFL89332.1"/>
    <property type="molecule type" value="Genomic_DNA"/>
</dbReference>
<protein>
    <submittedName>
        <fullName evidence="2">Putative Zn peptidase</fullName>
    </submittedName>
</protein>
<dbReference type="AlphaFoldDB" id="I3ZJB4"/>
<sequence>MRELLKLDRHYYSSTNDGAIAETVSRLKVAGQQILTRPGLLKTAILKFSLKALYLPDQRRILLDQEEPLLKHRWNEAHEIGHSIIPWHEGMMLGDNKQTLLPMCHEQMEAEANYVAGRLLFAGSRFQEEASSSPADLGRVRSLAKSYGNTATSTLWRYVEEAHPGRPMFALVSGHPHAFRREKDFDPLNPCRYYIRSPAFRERFGPRSAVELFQIVSGYCGAQQGGYIGKAEVVVADANNVPHTFRCETFFNRYQALSLGVWQESATSVSTGNGYKVA</sequence>
<evidence type="ECO:0000259" key="1">
    <source>
        <dbReference type="Pfam" id="PF06114"/>
    </source>
</evidence>
<dbReference type="HOGENOM" id="CLU_080448_0_0_0"/>
<proteinExistence type="predicted"/>
<gene>
    <name evidence="2" type="ordered locus">Terro_3102</name>
</gene>
<evidence type="ECO:0000313" key="3">
    <source>
        <dbReference type="Proteomes" id="UP000006056"/>
    </source>
</evidence>
<dbReference type="InterPro" id="IPR010359">
    <property type="entry name" value="IrrE_HExxH"/>
</dbReference>
<dbReference type="Proteomes" id="UP000006056">
    <property type="component" value="Chromosome"/>
</dbReference>